<keyword evidence="2 6" id="KW-0819">tRNA processing</keyword>
<dbReference type="PANTHER" id="PTHR43033:SF5">
    <property type="entry name" value="TRNA(ILE)-LYSIDINE SYNTHETASE"/>
    <property type="match status" value="1"/>
</dbReference>
<evidence type="ECO:0000256" key="6">
    <source>
        <dbReference type="HAMAP-Rule" id="MF_01161"/>
    </source>
</evidence>
<protein>
    <recommendedName>
        <fullName evidence="6">tRNA(Ile)-lysidine synthase</fullName>
        <ecNumber evidence="6">6.3.4.19</ecNumber>
    </recommendedName>
    <alternativeName>
        <fullName evidence="6">tRNA(Ile)-2-lysyl-cytidine synthase</fullName>
    </alternativeName>
    <alternativeName>
        <fullName evidence="6">tRNA(Ile)-lysidine synthetase</fullName>
    </alternativeName>
</protein>
<comment type="caution">
    <text evidence="8">The sequence shown here is derived from an EMBL/GenBank/DDBJ whole genome shotgun (WGS) entry which is preliminary data.</text>
</comment>
<dbReference type="InterPro" id="IPR011063">
    <property type="entry name" value="TilS/TtcA_N"/>
</dbReference>
<dbReference type="CDD" id="cd01992">
    <property type="entry name" value="TilS_N"/>
    <property type="match status" value="1"/>
</dbReference>
<keyword evidence="3 6" id="KW-0547">Nucleotide-binding</keyword>
<dbReference type="Gene3D" id="3.40.50.620">
    <property type="entry name" value="HUPs"/>
    <property type="match status" value="1"/>
</dbReference>
<dbReference type="InterPro" id="IPR012795">
    <property type="entry name" value="tRNA_Ile_lys_synt_N"/>
</dbReference>
<organism evidence="8 9">
    <name type="scientific">Roseospira goensis</name>
    <dbReference type="NCBI Taxonomy" id="391922"/>
    <lineage>
        <taxon>Bacteria</taxon>
        <taxon>Pseudomonadati</taxon>
        <taxon>Pseudomonadota</taxon>
        <taxon>Alphaproteobacteria</taxon>
        <taxon>Rhodospirillales</taxon>
        <taxon>Rhodospirillaceae</taxon>
        <taxon>Roseospira</taxon>
    </lineage>
</organism>
<keyword evidence="9" id="KW-1185">Reference proteome</keyword>
<dbReference type="PANTHER" id="PTHR43033">
    <property type="entry name" value="TRNA(ILE)-LYSIDINE SYNTHASE-RELATED"/>
    <property type="match status" value="1"/>
</dbReference>
<proteinExistence type="inferred from homology"/>
<comment type="subcellular location">
    <subcellularLocation>
        <location evidence="6">Cytoplasm</location>
    </subcellularLocation>
</comment>
<dbReference type="AlphaFoldDB" id="A0A7W6RYP6"/>
<dbReference type="InterPro" id="IPR014729">
    <property type="entry name" value="Rossmann-like_a/b/a_fold"/>
</dbReference>
<evidence type="ECO:0000313" key="8">
    <source>
        <dbReference type="EMBL" id="MBB4285491.1"/>
    </source>
</evidence>
<keyword evidence="1 6" id="KW-0436">Ligase</keyword>
<reference evidence="8 9" key="1">
    <citation type="submission" date="2020-08" db="EMBL/GenBank/DDBJ databases">
        <title>Genome sequencing of Purple Non-Sulfur Bacteria from various extreme environments.</title>
        <authorList>
            <person name="Mayer M."/>
        </authorList>
    </citation>
    <scope>NUCLEOTIDE SEQUENCE [LARGE SCALE GENOMIC DNA]</scope>
    <source>
        <strain evidence="8 9">JA135</strain>
    </source>
</reference>
<accession>A0A7W6RYP6</accession>
<dbReference type="InterPro" id="IPR012094">
    <property type="entry name" value="tRNA_Ile_lys_synt"/>
</dbReference>
<keyword evidence="4 6" id="KW-0067">ATP-binding</keyword>
<dbReference type="SUPFAM" id="SSF52402">
    <property type="entry name" value="Adenine nucleotide alpha hydrolases-like"/>
    <property type="match status" value="1"/>
</dbReference>
<evidence type="ECO:0000313" key="9">
    <source>
        <dbReference type="Proteomes" id="UP000555728"/>
    </source>
</evidence>
<comment type="domain">
    <text evidence="6">The N-terminal region contains the highly conserved SGGXDS motif, predicted to be a P-loop motif involved in ATP binding.</text>
</comment>
<dbReference type="HAMAP" id="MF_01161">
    <property type="entry name" value="tRNA_Ile_lys_synt"/>
    <property type="match status" value="1"/>
</dbReference>
<dbReference type="EC" id="6.3.4.19" evidence="6"/>
<dbReference type="RefSeq" id="WP_184432746.1">
    <property type="nucleotide sequence ID" value="NZ_JACIGI010000007.1"/>
</dbReference>
<keyword evidence="6" id="KW-0963">Cytoplasm</keyword>
<gene>
    <name evidence="6" type="primary">tilS</name>
    <name evidence="8" type="ORF">GGD88_001209</name>
</gene>
<dbReference type="NCBIfam" id="TIGR02432">
    <property type="entry name" value="lysidine_TilS_N"/>
    <property type="match status" value="1"/>
</dbReference>
<comment type="function">
    <text evidence="6">Ligates lysine onto the cytidine present at position 34 of the AUA codon-specific tRNA(Ile) that contains the anticodon CAU, in an ATP-dependent manner. Cytidine is converted to lysidine, thus changing the amino acid specificity of the tRNA from methionine to isoleucine.</text>
</comment>
<evidence type="ECO:0000256" key="1">
    <source>
        <dbReference type="ARBA" id="ARBA00022598"/>
    </source>
</evidence>
<sequence>MAADPGAPPIDAAAFDALMAPLGPFEPAPHLAVGVSGGPDSLALALLARDWARARGGTVTALTVDHGLRPAAAAEARRVADWMAAAGVGHATLNWAGPAPAHGVQAAARAARLGLLEGWCREHGVLDLLLAHHRDDQAETLLQRLGQGSGPDGLAGMAPVSWRRFVRLLRPLLAVAGARTRATLAHRGQPWIEDPSNADATFQRVRLRHLAPALGQAGVAAPGLALAAARAAEARAERARRLDARLVATVTPHPAGFAWVDLTALLAPPASEARAALGRLLAWIGGTERPPRAAALERLRRRPESGATLGRCRLLPAPGGPPGRWLVCREARHLPAPQPLSPGQAVIWDGRFRVTLEGPGADAGPTAPDGPWVLAPLGAAAPRIAHAVARAGGPPPAIPAAARAALPALWSAHGVAPGVAPGVAHGVVCVVPHMRYHGAPAPVAMRVSPAPALPLTRGATGGTRLAQDRPPPI</sequence>
<dbReference type="EMBL" id="JACIGI010000007">
    <property type="protein sequence ID" value="MBB4285491.1"/>
    <property type="molecule type" value="Genomic_DNA"/>
</dbReference>
<evidence type="ECO:0000256" key="5">
    <source>
        <dbReference type="ARBA" id="ARBA00048539"/>
    </source>
</evidence>
<dbReference type="GO" id="GO:0032267">
    <property type="term" value="F:tRNA(Ile)-lysidine synthase activity"/>
    <property type="evidence" value="ECO:0007669"/>
    <property type="project" value="UniProtKB-EC"/>
</dbReference>
<comment type="catalytic activity">
    <reaction evidence="5 6">
        <text>cytidine(34) in tRNA(Ile2) + L-lysine + ATP = lysidine(34) in tRNA(Ile2) + AMP + diphosphate + H(+)</text>
        <dbReference type="Rhea" id="RHEA:43744"/>
        <dbReference type="Rhea" id="RHEA-COMP:10625"/>
        <dbReference type="Rhea" id="RHEA-COMP:10670"/>
        <dbReference type="ChEBI" id="CHEBI:15378"/>
        <dbReference type="ChEBI" id="CHEBI:30616"/>
        <dbReference type="ChEBI" id="CHEBI:32551"/>
        <dbReference type="ChEBI" id="CHEBI:33019"/>
        <dbReference type="ChEBI" id="CHEBI:82748"/>
        <dbReference type="ChEBI" id="CHEBI:83665"/>
        <dbReference type="ChEBI" id="CHEBI:456215"/>
        <dbReference type="EC" id="6.3.4.19"/>
    </reaction>
</comment>
<feature type="binding site" evidence="6">
    <location>
        <begin position="36"/>
        <end position="41"/>
    </location>
    <ligand>
        <name>ATP</name>
        <dbReference type="ChEBI" id="CHEBI:30616"/>
    </ligand>
</feature>
<evidence type="ECO:0000256" key="3">
    <source>
        <dbReference type="ARBA" id="ARBA00022741"/>
    </source>
</evidence>
<feature type="domain" description="tRNA(Ile)-lysidine/2-thiocytidine synthase N-terminal" evidence="7">
    <location>
        <begin position="31"/>
        <end position="209"/>
    </location>
</feature>
<dbReference type="GO" id="GO:0005524">
    <property type="term" value="F:ATP binding"/>
    <property type="evidence" value="ECO:0007669"/>
    <property type="project" value="UniProtKB-UniRule"/>
</dbReference>
<dbReference type="GO" id="GO:0006400">
    <property type="term" value="P:tRNA modification"/>
    <property type="evidence" value="ECO:0007669"/>
    <property type="project" value="UniProtKB-UniRule"/>
</dbReference>
<evidence type="ECO:0000259" key="7">
    <source>
        <dbReference type="Pfam" id="PF01171"/>
    </source>
</evidence>
<dbReference type="GO" id="GO:0005737">
    <property type="term" value="C:cytoplasm"/>
    <property type="evidence" value="ECO:0007669"/>
    <property type="project" value="UniProtKB-SubCell"/>
</dbReference>
<comment type="similarity">
    <text evidence="6">Belongs to the tRNA(Ile)-lysidine synthase family.</text>
</comment>
<dbReference type="Pfam" id="PF01171">
    <property type="entry name" value="ATP_bind_3"/>
    <property type="match status" value="1"/>
</dbReference>
<name>A0A7W6RYP6_9PROT</name>
<evidence type="ECO:0000256" key="4">
    <source>
        <dbReference type="ARBA" id="ARBA00022840"/>
    </source>
</evidence>
<evidence type="ECO:0000256" key="2">
    <source>
        <dbReference type="ARBA" id="ARBA00022694"/>
    </source>
</evidence>
<dbReference type="Proteomes" id="UP000555728">
    <property type="component" value="Unassembled WGS sequence"/>
</dbReference>